<sequence>MRLQRHRQAWRRKKRCVVVGDRGLQAACMALLLGLGACSTTPVQPAYDAAAQYRSAADPAAYRAPGPAEDPWGPYVREAAGRFAIPDSWVRAVMHQESGGHQYLHGQLTTSSAGAMGLMQLMPATYADLQSQYGLGDDPYNPHDNIMAGAGYIRQMYDRYGSPGFLAAYNAGPQRVDDYLSSGRALPDETVNYVAAISPHLGDSVASGVPSRGRVVVASATPAVAYGAAAGAGDGGVNDYARTDLTRTADGCLRNADAAYDPSTPCLMDRDTPHPDPDPVSQPVQQVAMADMPAIAPVRTLGQAAAFRPVSLSSAVTGTVQVGAFASYAEAQSTLDSVRGLLAAHALKVRPAVRQASVSGRQFYRAQFETAQDTGPADVCLVLRARSLPCIQVRGG</sequence>
<dbReference type="KEGG" id="acek:FLP30_06535"/>
<name>A0A5C1YR78_9PROT</name>
<evidence type="ECO:0000256" key="2">
    <source>
        <dbReference type="ARBA" id="ARBA00009387"/>
    </source>
</evidence>
<dbReference type="InterPro" id="IPR008258">
    <property type="entry name" value="Transglycosylase_SLT_dom_1"/>
</dbReference>
<dbReference type="EMBL" id="CP043506">
    <property type="protein sequence ID" value="QEO17417.1"/>
    <property type="molecule type" value="Genomic_DNA"/>
</dbReference>
<dbReference type="Gene3D" id="1.10.530.10">
    <property type="match status" value="1"/>
</dbReference>
<gene>
    <name evidence="4" type="ORF">FLP30_06535</name>
</gene>
<dbReference type="SUPFAM" id="SSF53955">
    <property type="entry name" value="Lysozyme-like"/>
    <property type="match status" value="1"/>
</dbReference>
<dbReference type="OrthoDB" id="9801695at2"/>
<keyword evidence="5" id="KW-1185">Reference proteome</keyword>
<organism evidence="4 5">
    <name type="scientific">Acetobacter vaccinii</name>
    <dbReference type="NCBI Taxonomy" id="2592655"/>
    <lineage>
        <taxon>Bacteria</taxon>
        <taxon>Pseudomonadati</taxon>
        <taxon>Pseudomonadota</taxon>
        <taxon>Alphaproteobacteria</taxon>
        <taxon>Acetobacterales</taxon>
        <taxon>Acetobacteraceae</taxon>
        <taxon>Acetobacter</taxon>
    </lineage>
</organism>
<dbReference type="PANTHER" id="PTHR37423">
    <property type="entry name" value="SOLUBLE LYTIC MUREIN TRANSGLYCOSYLASE-RELATED"/>
    <property type="match status" value="1"/>
</dbReference>
<proteinExistence type="inferred from homology"/>
<comment type="similarity">
    <text evidence="2">Belongs to the virb1 family.</text>
</comment>
<comment type="similarity">
    <text evidence="1">Belongs to the transglycosylase Slt family.</text>
</comment>
<dbReference type="PANTHER" id="PTHR37423:SF2">
    <property type="entry name" value="MEMBRANE-BOUND LYTIC MUREIN TRANSGLYCOSYLASE C"/>
    <property type="match status" value="1"/>
</dbReference>
<evidence type="ECO:0000259" key="3">
    <source>
        <dbReference type="Pfam" id="PF01464"/>
    </source>
</evidence>
<dbReference type="AlphaFoldDB" id="A0A5C1YR78"/>
<evidence type="ECO:0000256" key="1">
    <source>
        <dbReference type="ARBA" id="ARBA00007734"/>
    </source>
</evidence>
<evidence type="ECO:0000313" key="4">
    <source>
        <dbReference type="EMBL" id="QEO17417.1"/>
    </source>
</evidence>
<feature type="domain" description="Transglycosylase SLT" evidence="3">
    <location>
        <begin position="75"/>
        <end position="188"/>
    </location>
</feature>
<dbReference type="Proteomes" id="UP000324536">
    <property type="component" value="Chromosome"/>
</dbReference>
<dbReference type="CDD" id="cd00254">
    <property type="entry name" value="LT-like"/>
    <property type="match status" value="1"/>
</dbReference>
<dbReference type="InterPro" id="IPR023346">
    <property type="entry name" value="Lysozyme-like_dom_sf"/>
</dbReference>
<dbReference type="Pfam" id="PF01464">
    <property type="entry name" value="SLT"/>
    <property type="match status" value="1"/>
</dbReference>
<reference evidence="4 5" key="1">
    <citation type="submission" date="2019-09" db="EMBL/GenBank/DDBJ databases">
        <title>Genome sequencing of strain KACC 21233.</title>
        <authorList>
            <person name="Heo J."/>
            <person name="Kim S.-J."/>
            <person name="Kim J.-S."/>
            <person name="Hong S.-B."/>
            <person name="Kwon S.-W."/>
        </authorList>
    </citation>
    <scope>NUCLEOTIDE SEQUENCE [LARGE SCALE GENOMIC DNA]</scope>
    <source>
        <strain evidence="4 5">KACC 21233</strain>
    </source>
</reference>
<accession>A0A5C1YR78</accession>
<evidence type="ECO:0000313" key="5">
    <source>
        <dbReference type="Proteomes" id="UP000324536"/>
    </source>
</evidence>
<protein>
    <submittedName>
        <fullName evidence="4">Lytic transglycosylase domain-containing protein</fullName>
    </submittedName>
</protein>